<name>A0A1E2S3F2_9HYPH</name>
<dbReference type="Proteomes" id="UP000095087">
    <property type="component" value="Unassembled WGS sequence"/>
</dbReference>
<sequence length="127" mass="13225">MRLTFALAVAAVCLVASPAFADRCLKAGGDETLIGVISAGEFEDAAGRPESALILNLEAPECLTGDDENDQIDTAMTVHIFGADDETHAKLQGAVGKEVLVLGTPFGAMTVHHHAPIVMEVEAVQTP</sequence>
<organism evidence="3 4">
    <name type="scientific">Methyloligella halotolerans</name>
    <dbReference type="NCBI Taxonomy" id="1177755"/>
    <lineage>
        <taxon>Bacteria</taxon>
        <taxon>Pseudomonadati</taxon>
        <taxon>Pseudomonadota</taxon>
        <taxon>Alphaproteobacteria</taxon>
        <taxon>Hyphomicrobiales</taxon>
        <taxon>Hyphomicrobiaceae</taxon>
        <taxon>Methyloligella</taxon>
    </lineage>
</organism>
<dbReference type="RefSeq" id="WP_069094207.1">
    <property type="nucleotide sequence ID" value="NZ_MASI01000001.1"/>
</dbReference>
<dbReference type="Pfam" id="PF14485">
    <property type="entry name" value="DUF4431"/>
    <property type="match status" value="1"/>
</dbReference>
<keyword evidence="4" id="KW-1185">Reference proteome</keyword>
<evidence type="ECO:0000256" key="1">
    <source>
        <dbReference type="SAM" id="SignalP"/>
    </source>
</evidence>
<proteinExistence type="predicted"/>
<dbReference type="EMBL" id="MASI01000001">
    <property type="protein sequence ID" value="ODA69037.1"/>
    <property type="molecule type" value="Genomic_DNA"/>
</dbReference>
<dbReference type="InterPro" id="IPR027826">
    <property type="entry name" value="DUF4431"/>
</dbReference>
<dbReference type="AlphaFoldDB" id="A0A1E2S3F2"/>
<evidence type="ECO:0000313" key="4">
    <source>
        <dbReference type="Proteomes" id="UP000095087"/>
    </source>
</evidence>
<feature type="signal peptide" evidence="1">
    <location>
        <begin position="1"/>
        <end position="21"/>
    </location>
</feature>
<comment type="caution">
    <text evidence="3">The sequence shown here is derived from an EMBL/GenBank/DDBJ whole genome shotgun (WGS) entry which is preliminary data.</text>
</comment>
<keyword evidence="1" id="KW-0732">Signal</keyword>
<evidence type="ECO:0000259" key="2">
    <source>
        <dbReference type="Pfam" id="PF14485"/>
    </source>
</evidence>
<dbReference type="OrthoDB" id="1522627at2"/>
<gene>
    <name evidence="3" type="ORF">A7A08_00873</name>
</gene>
<reference evidence="3 4" key="1">
    <citation type="submission" date="2016-07" db="EMBL/GenBank/DDBJ databases">
        <title>Draft genome sequence of Methyloligella halotolerans C2T (VKM B-2706T=CCUG 61687T=DSM 25045T), a halotolerant polyhydroxybutyrate accumulating methylotroph.</title>
        <authorList>
            <person name="Vasilenko O.V."/>
            <person name="Doronina N.V."/>
            <person name="Poroshina M.N."/>
            <person name="Tarlachkov S.V."/>
            <person name="Trotsenko Y.A."/>
        </authorList>
    </citation>
    <scope>NUCLEOTIDE SEQUENCE [LARGE SCALE GENOMIC DNA]</scope>
    <source>
        <strain evidence="3 4">VKM B-2706</strain>
    </source>
</reference>
<protein>
    <recommendedName>
        <fullName evidence="2">DUF4431 domain-containing protein</fullName>
    </recommendedName>
</protein>
<dbReference type="STRING" id="1177755.A7A08_00873"/>
<feature type="domain" description="DUF4431" evidence="2">
    <location>
        <begin position="84"/>
        <end position="124"/>
    </location>
</feature>
<accession>A0A1E2S3F2</accession>
<feature type="chain" id="PRO_5009116768" description="DUF4431 domain-containing protein" evidence="1">
    <location>
        <begin position="22"/>
        <end position="127"/>
    </location>
</feature>
<evidence type="ECO:0000313" key="3">
    <source>
        <dbReference type="EMBL" id="ODA69037.1"/>
    </source>
</evidence>